<evidence type="ECO:0000313" key="2">
    <source>
        <dbReference type="EMBL" id="KAF8784006.1"/>
    </source>
</evidence>
<proteinExistence type="predicted"/>
<keyword evidence="3" id="KW-1185">Reference proteome</keyword>
<feature type="domain" description="Piwi" evidence="1">
    <location>
        <begin position="71"/>
        <end position="289"/>
    </location>
</feature>
<dbReference type="Gene3D" id="3.30.420.10">
    <property type="entry name" value="Ribonuclease H-like superfamily/Ribonuclease H"/>
    <property type="match status" value="1"/>
</dbReference>
<protein>
    <recommendedName>
        <fullName evidence="1">Piwi domain-containing protein</fullName>
    </recommendedName>
</protein>
<accession>A0A835G154</accession>
<dbReference type="InterPro" id="IPR012337">
    <property type="entry name" value="RNaseH-like_sf"/>
</dbReference>
<dbReference type="Pfam" id="PF02171">
    <property type="entry name" value="Piwi"/>
    <property type="match status" value="1"/>
</dbReference>
<evidence type="ECO:0000313" key="3">
    <source>
        <dbReference type="Proteomes" id="UP000636709"/>
    </source>
</evidence>
<evidence type="ECO:0000259" key="1">
    <source>
        <dbReference type="SMART" id="SM00950"/>
    </source>
</evidence>
<dbReference type="Proteomes" id="UP000636709">
    <property type="component" value="Unassembled WGS sequence"/>
</dbReference>
<dbReference type="InterPro" id="IPR003165">
    <property type="entry name" value="Piwi"/>
</dbReference>
<dbReference type="OrthoDB" id="10252740at2759"/>
<dbReference type="InterPro" id="IPR036397">
    <property type="entry name" value="RNaseH_sf"/>
</dbReference>
<dbReference type="SUPFAM" id="SSF53098">
    <property type="entry name" value="Ribonuclease H-like"/>
    <property type="match status" value="1"/>
</dbReference>
<dbReference type="GO" id="GO:0003676">
    <property type="term" value="F:nucleic acid binding"/>
    <property type="evidence" value="ECO:0007669"/>
    <property type="project" value="InterPro"/>
</dbReference>
<name>A0A835G154_9POAL</name>
<gene>
    <name evidence="2" type="ORF">HU200_000036</name>
</gene>
<dbReference type="SMART" id="SM00950">
    <property type="entry name" value="Piwi"/>
    <property type="match status" value="1"/>
</dbReference>
<sequence length="687" mass="75795">MSAQDILLRRDPAVRLVSINPESKLRATNREVLNELIKFHGRTALSGKLPAYDGRKSLCTAGAVPFESEEFVVTLVEPEKEQKESVENETRSQSELLGEQTVTSFFEEKQRDMPQETIQECNCSLFLLLKQAGGHTTVLERAFVRNGIPYVSEVPTIIFGADVTLPPPGEYSASSIAAVLASMDWPEITKYRGLVSAQPHRQEIIEDLSTVSKNPQKGHNVNGGMMRDGASEDQFSHVLLHEMDAIRKGTSWQAHFTADSLQSLTNNLCYTYAHCIPAVSVDRVRAGSPPNASIKTSQKGDTGHLVSLRSLITQLIEEQRWFEVVQIPLDLQLSKTYNGVSELLALRDDGACWVIGMLLDALEFKHELGLSFNGSFTIDDIWYNEYSKRIEINAKWEDIPLTQEAYMSDLAVVVLVLQQYFQYVGSSPLSKFPMFVADKKLFSKALRVGRPLYWDEAIPGGQNEMGIVLCYRTYDDDYYGRLDFTRCFITHVNGATGKQADAAVYVLAPKQLSELQWLLLVNYPAAQAAATPAADVSSVPSRLAPPLLSVWCPITARSLGSGPAETEEMSKELDDHCSPCAGTSRSLGSSAEMEEMSKELDDLRTDVEALAAQAQLRAKSDLADGLKHASAEQAVWLRNVRAEAAAGARRPPQPGSGTGNWRQQANSMIHTDLLSSFSQDGHVSSDI</sequence>
<dbReference type="Pfam" id="PF16486">
    <property type="entry name" value="ArgoN"/>
    <property type="match status" value="1"/>
</dbReference>
<dbReference type="InterPro" id="IPR032474">
    <property type="entry name" value="Argonaute_N"/>
</dbReference>
<dbReference type="PANTHER" id="PTHR22891">
    <property type="entry name" value="EUKARYOTIC TRANSLATION INITIATION FACTOR 2C"/>
    <property type="match status" value="1"/>
</dbReference>
<reference evidence="2" key="1">
    <citation type="submission" date="2020-07" db="EMBL/GenBank/DDBJ databases">
        <title>Genome sequence and genetic diversity analysis of an under-domesticated orphan crop, white fonio (Digitaria exilis).</title>
        <authorList>
            <person name="Bennetzen J.L."/>
            <person name="Chen S."/>
            <person name="Ma X."/>
            <person name="Wang X."/>
            <person name="Yssel A.E.J."/>
            <person name="Chaluvadi S.R."/>
            <person name="Johnson M."/>
            <person name="Gangashetty P."/>
            <person name="Hamidou F."/>
            <person name="Sanogo M.D."/>
            <person name="Zwaenepoel A."/>
            <person name="Wallace J."/>
            <person name="Van De Peer Y."/>
            <person name="Van Deynze A."/>
        </authorList>
    </citation>
    <scope>NUCLEOTIDE SEQUENCE</scope>
    <source>
        <tissue evidence="2">Leaves</tissue>
    </source>
</reference>
<organism evidence="2 3">
    <name type="scientific">Digitaria exilis</name>
    <dbReference type="NCBI Taxonomy" id="1010633"/>
    <lineage>
        <taxon>Eukaryota</taxon>
        <taxon>Viridiplantae</taxon>
        <taxon>Streptophyta</taxon>
        <taxon>Embryophyta</taxon>
        <taxon>Tracheophyta</taxon>
        <taxon>Spermatophyta</taxon>
        <taxon>Magnoliopsida</taxon>
        <taxon>Liliopsida</taxon>
        <taxon>Poales</taxon>
        <taxon>Poaceae</taxon>
        <taxon>PACMAD clade</taxon>
        <taxon>Panicoideae</taxon>
        <taxon>Panicodae</taxon>
        <taxon>Paniceae</taxon>
        <taxon>Anthephorinae</taxon>
        <taxon>Digitaria</taxon>
    </lineage>
</organism>
<dbReference type="AlphaFoldDB" id="A0A835G154"/>
<comment type="caution">
    <text evidence="2">The sequence shown here is derived from an EMBL/GenBank/DDBJ whole genome shotgun (WGS) entry which is preliminary data.</text>
</comment>
<dbReference type="EMBL" id="JACEFO010000030">
    <property type="protein sequence ID" value="KAF8784006.1"/>
    <property type="molecule type" value="Genomic_DNA"/>
</dbReference>